<evidence type="ECO:0000313" key="2">
    <source>
        <dbReference type="EMBL" id="KAK0714551.1"/>
    </source>
</evidence>
<dbReference type="InterPro" id="IPR010730">
    <property type="entry name" value="HET"/>
</dbReference>
<dbReference type="EMBL" id="JAUKUA010000004">
    <property type="protein sequence ID" value="KAK0714551.1"/>
    <property type="molecule type" value="Genomic_DNA"/>
</dbReference>
<proteinExistence type="predicted"/>
<feature type="non-terminal residue" evidence="2">
    <location>
        <position position="267"/>
    </location>
</feature>
<gene>
    <name evidence="2" type="ORF">B0H67DRAFT_443363</name>
</gene>
<comment type="caution">
    <text evidence="2">The sequence shown here is derived from an EMBL/GenBank/DDBJ whole genome shotgun (WGS) entry which is preliminary data.</text>
</comment>
<evidence type="ECO:0000313" key="3">
    <source>
        <dbReference type="Proteomes" id="UP001172102"/>
    </source>
</evidence>
<name>A0AA40AET8_9PEZI</name>
<dbReference type="PANTHER" id="PTHR10622">
    <property type="entry name" value="HET DOMAIN-CONTAINING PROTEIN"/>
    <property type="match status" value="1"/>
</dbReference>
<accession>A0AA40AET8</accession>
<dbReference type="AlphaFoldDB" id="A0AA40AET8"/>
<reference evidence="2" key="1">
    <citation type="submission" date="2023-06" db="EMBL/GenBank/DDBJ databases">
        <title>Genome-scale phylogeny and comparative genomics of the fungal order Sordariales.</title>
        <authorList>
            <consortium name="Lawrence Berkeley National Laboratory"/>
            <person name="Hensen N."/>
            <person name="Bonometti L."/>
            <person name="Westerberg I."/>
            <person name="Brannstrom I.O."/>
            <person name="Guillou S."/>
            <person name="Cros-Aarteil S."/>
            <person name="Calhoun S."/>
            <person name="Haridas S."/>
            <person name="Kuo A."/>
            <person name="Mondo S."/>
            <person name="Pangilinan J."/>
            <person name="Riley R."/>
            <person name="Labutti K."/>
            <person name="Andreopoulos B."/>
            <person name="Lipzen A."/>
            <person name="Chen C."/>
            <person name="Yanf M."/>
            <person name="Daum C."/>
            <person name="Ng V."/>
            <person name="Clum A."/>
            <person name="Steindorff A."/>
            <person name="Ohm R."/>
            <person name="Martin F."/>
            <person name="Silar P."/>
            <person name="Natvig D."/>
            <person name="Lalanne C."/>
            <person name="Gautier V."/>
            <person name="Ament-Velasquez S.L."/>
            <person name="Kruys A."/>
            <person name="Hutchinson M.I."/>
            <person name="Powell A.J."/>
            <person name="Barry K."/>
            <person name="Miller A.N."/>
            <person name="Grigoriev I.V."/>
            <person name="Debuchy R."/>
            <person name="Gladieux P."/>
            <person name="Thoren M.H."/>
            <person name="Johannesson H."/>
        </authorList>
    </citation>
    <scope>NUCLEOTIDE SEQUENCE</scope>
    <source>
        <strain evidence="2">SMH4607-1</strain>
    </source>
</reference>
<keyword evidence="3" id="KW-1185">Reference proteome</keyword>
<evidence type="ECO:0000259" key="1">
    <source>
        <dbReference type="Pfam" id="PF06985"/>
    </source>
</evidence>
<protein>
    <submittedName>
        <fullName evidence="2">Heterokaryon incompatibility protein-domain-containing protein</fullName>
    </submittedName>
</protein>
<organism evidence="2 3">
    <name type="scientific">Lasiosphaeris hirsuta</name>
    <dbReference type="NCBI Taxonomy" id="260670"/>
    <lineage>
        <taxon>Eukaryota</taxon>
        <taxon>Fungi</taxon>
        <taxon>Dikarya</taxon>
        <taxon>Ascomycota</taxon>
        <taxon>Pezizomycotina</taxon>
        <taxon>Sordariomycetes</taxon>
        <taxon>Sordariomycetidae</taxon>
        <taxon>Sordariales</taxon>
        <taxon>Lasiosphaeriaceae</taxon>
        <taxon>Lasiosphaeris</taxon>
    </lineage>
</organism>
<dbReference type="Pfam" id="PF06985">
    <property type="entry name" value="HET"/>
    <property type="match status" value="1"/>
</dbReference>
<dbReference type="PANTHER" id="PTHR10622:SF10">
    <property type="entry name" value="HET DOMAIN-CONTAINING PROTEIN"/>
    <property type="match status" value="1"/>
</dbReference>
<feature type="domain" description="Heterokaryon incompatibility" evidence="1">
    <location>
        <begin position="24"/>
        <end position="152"/>
    </location>
</feature>
<sequence length="267" mass="30401">MRLINTHTLALEEFTGTGSGTPKYAILSHTWGEEELSLQEWIYPSPSTVMKSGYEKILSACAIAARHGFGYIWIDTNCIDKTSSAELSEAINSMFNWYRNAEVCYAYLADVSAPRPKPRAINNKDSAGLQMGPWIDDFGASRWFTRGWTLQELLAPKNLHFYDNGWSYFGTKAEFAQQISKTTGIGGEYLVWGEEAESPPPWVSTSIAERMSWLSRRETGRVEDIAYCMLGIFGINMSLLYGEGWNAFFRLQQELIRNYDDHTLFCW</sequence>
<dbReference type="Proteomes" id="UP001172102">
    <property type="component" value="Unassembled WGS sequence"/>
</dbReference>